<dbReference type="PANTHER" id="PTHR43662:SF5">
    <property type="entry name" value="DUF1996 DOMAIN-CONTAINING PROTEIN"/>
    <property type="match status" value="1"/>
</dbReference>
<sequence length="355" mass="38875">MKFYQIAALIAPVQAALRFGCSTLSIQRLDPLVEPGKLPSAHVHQIVGGNAFNATMDKDPGEVATCTTCTFTEDLRYVHCFVFVGSNASGGTETLSSNYWTAAMFFRHENGSYKRVPIMQNTALPDGINGGMTIYYTQQDFNSNGNQKITAFPKGFRMTVGSPTTNSLDAAKKHIGLRYVCLTDKGTRFPELPDFPTKPCKGGIMTVHHFPSCWDGKNVDSPNHQDHMYNTAKEAFSPAGACPSSHPIRMPQVAYETLWDTAQFASLWPKDGSNPFFLSYNDNKGYGTHADYLFGWKGDALQRAMDSNCMFQACENGKPLKSQGVAAMNKCAVKSSVNENLDGWISALPGAPMPM</sequence>
<accession>E4ZUM2</accession>
<proteinExistence type="predicted"/>
<dbReference type="EMBL" id="FP929126">
    <property type="protein sequence ID" value="CBX95101.1"/>
    <property type="molecule type" value="Genomic_DNA"/>
</dbReference>
<organism evidence="3">
    <name type="scientific">Leptosphaeria maculans (strain JN3 / isolate v23.1.3 / race Av1-4-5-6-7-8)</name>
    <name type="common">Blackleg fungus</name>
    <name type="synonym">Phoma lingam</name>
    <dbReference type="NCBI Taxonomy" id="985895"/>
    <lineage>
        <taxon>Eukaryota</taxon>
        <taxon>Fungi</taxon>
        <taxon>Dikarya</taxon>
        <taxon>Ascomycota</taxon>
        <taxon>Pezizomycotina</taxon>
        <taxon>Dothideomycetes</taxon>
        <taxon>Pleosporomycetidae</taxon>
        <taxon>Pleosporales</taxon>
        <taxon>Pleosporineae</taxon>
        <taxon>Leptosphaeriaceae</taxon>
        <taxon>Plenodomus</taxon>
        <taxon>Plenodomus lingam/Leptosphaeria maculans species complex</taxon>
    </lineage>
</organism>
<reference evidence="3" key="1">
    <citation type="journal article" date="2011" name="Nat. Commun.">
        <title>Effector diversification within compartments of the Leptosphaeria maculans genome affected by Repeat-Induced Point mutations.</title>
        <authorList>
            <person name="Rouxel T."/>
            <person name="Grandaubert J."/>
            <person name="Hane J.K."/>
            <person name="Hoede C."/>
            <person name="van de Wouw A.P."/>
            <person name="Couloux A."/>
            <person name="Dominguez V."/>
            <person name="Anthouard V."/>
            <person name="Bally P."/>
            <person name="Bourras S."/>
            <person name="Cozijnsen A.J."/>
            <person name="Ciuffetti L.M."/>
            <person name="Degrave A."/>
            <person name="Dilmaghani A."/>
            <person name="Duret L."/>
            <person name="Fudal I."/>
            <person name="Goodwin S.B."/>
            <person name="Gout L."/>
            <person name="Glaser N."/>
            <person name="Linglin J."/>
            <person name="Kema G.H.J."/>
            <person name="Lapalu N."/>
            <person name="Lawrence C.B."/>
            <person name="May K."/>
            <person name="Meyer M."/>
            <person name="Ollivier B."/>
            <person name="Poulain J."/>
            <person name="Schoch C.L."/>
            <person name="Simon A."/>
            <person name="Spatafora J.W."/>
            <person name="Stachowiak A."/>
            <person name="Turgeon B.G."/>
            <person name="Tyler B.M."/>
            <person name="Vincent D."/>
            <person name="Weissenbach J."/>
            <person name="Amselem J."/>
            <person name="Quesneville H."/>
            <person name="Oliver R.P."/>
            <person name="Wincker P."/>
            <person name="Balesdent M.-H."/>
            <person name="Howlett B.J."/>
        </authorList>
    </citation>
    <scope>NUCLEOTIDE SEQUENCE [LARGE SCALE GENOMIC DNA]</scope>
    <source>
        <strain evidence="3">JN3 / isolate v23.1.3 / race Av1-4-5-6-7-8</strain>
    </source>
</reference>
<evidence type="ECO:0000313" key="3">
    <source>
        <dbReference type="Proteomes" id="UP000002668"/>
    </source>
</evidence>
<dbReference type="eggNOG" id="ENOG502SJKQ">
    <property type="taxonomic scope" value="Eukaryota"/>
</dbReference>
<dbReference type="PANTHER" id="PTHR43662">
    <property type="match status" value="1"/>
</dbReference>
<gene>
    <name evidence="2" type="ORF">LEMA_P115160.1</name>
</gene>
<dbReference type="AlphaFoldDB" id="E4ZUM2"/>
<evidence type="ECO:0000259" key="1">
    <source>
        <dbReference type="Pfam" id="PF09362"/>
    </source>
</evidence>
<dbReference type="OrthoDB" id="74764at2759"/>
<keyword evidence="3" id="KW-1185">Reference proteome</keyword>
<dbReference type="HOGENOM" id="CLU_014722_0_0_1"/>
<dbReference type="OMA" id="MIEFKMA"/>
<dbReference type="Pfam" id="PF09362">
    <property type="entry name" value="DUF1996"/>
    <property type="match status" value="2"/>
</dbReference>
<protein>
    <recommendedName>
        <fullName evidence="1">DUF1996 domain-containing protein</fullName>
    </recommendedName>
</protein>
<feature type="domain" description="DUF1996" evidence="1">
    <location>
        <begin position="30"/>
        <end position="75"/>
    </location>
</feature>
<evidence type="ECO:0000313" key="2">
    <source>
        <dbReference type="EMBL" id="CBX95101.1"/>
    </source>
</evidence>
<dbReference type="VEuPathDB" id="FungiDB:LEMA_P115160.1"/>
<feature type="domain" description="DUF1996" evidence="1">
    <location>
        <begin position="96"/>
        <end position="296"/>
    </location>
</feature>
<name>E4ZUM2_LEPMJ</name>
<dbReference type="InterPro" id="IPR018535">
    <property type="entry name" value="DUF1996"/>
</dbReference>
<dbReference type="Proteomes" id="UP000002668">
    <property type="component" value="Genome"/>
</dbReference>
<dbReference type="InParanoid" id="E4ZUM2"/>